<accession>A0A8S0SME4</accession>
<sequence length="128" mass="14466">MKIGHPFLHAVAKLQIGAYPYKPYAFEYVFCGLQLVSTGYKSDDKIQQLASICFFRLRASTSIGAKTTTNVVLFYGRCRYVAALMANNGDGWEARKCARWEPREQKIFIATVVHITAEGHRRESASQQ</sequence>
<organism evidence="1 2">
    <name type="scientific">Olea europaea subsp. europaea</name>
    <dbReference type="NCBI Taxonomy" id="158383"/>
    <lineage>
        <taxon>Eukaryota</taxon>
        <taxon>Viridiplantae</taxon>
        <taxon>Streptophyta</taxon>
        <taxon>Embryophyta</taxon>
        <taxon>Tracheophyta</taxon>
        <taxon>Spermatophyta</taxon>
        <taxon>Magnoliopsida</taxon>
        <taxon>eudicotyledons</taxon>
        <taxon>Gunneridae</taxon>
        <taxon>Pentapetalae</taxon>
        <taxon>asterids</taxon>
        <taxon>lamiids</taxon>
        <taxon>Lamiales</taxon>
        <taxon>Oleaceae</taxon>
        <taxon>Oleeae</taxon>
        <taxon>Olea</taxon>
    </lineage>
</organism>
<dbReference type="Gramene" id="OE9A047589T1">
    <property type="protein sequence ID" value="OE9A047589C1"/>
    <property type="gene ID" value="OE9A047589"/>
</dbReference>
<name>A0A8S0SME4_OLEEU</name>
<keyword evidence="2" id="KW-1185">Reference proteome</keyword>
<protein>
    <submittedName>
        <fullName evidence="1">Uncharacterized protein</fullName>
    </submittedName>
</protein>
<reference evidence="1 2" key="1">
    <citation type="submission" date="2019-12" db="EMBL/GenBank/DDBJ databases">
        <authorList>
            <person name="Alioto T."/>
            <person name="Alioto T."/>
            <person name="Gomez Garrido J."/>
        </authorList>
    </citation>
    <scope>NUCLEOTIDE SEQUENCE [LARGE SCALE GENOMIC DNA]</scope>
</reference>
<gene>
    <name evidence="1" type="ORF">OLEA9_A047589</name>
</gene>
<dbReference type="Proteomes" id="UP000594638">
    <property type="component" value="Unassembled WGS sequence"/>
</dbReference>
<dbReference type="EMBL" id="CACTIH010005456">
    <property type="protein sequence ID" value="CAA2993789.1"/>
    <property type="molecule type" value="Genomic_DNA"/>
</dbReference>
<dbReference type="AlphaFoldDB" id="A0A8S0SME4"/>
<evidence type="ECO:0000313" key="1">
    <source>
        <dbReference type="EMBL" id="CAA2993789.1"/>
    </source>
</evidence>
<comment type="caution">
    <text evidence="1">The sequence shown here is derived from an EMBL/GenBank/DDBJ whole genome shotgun (WGS) entry which is preliminary data.</text>
</comment>
<evidence type="ECO:0000313" key="2">
    <source>
        <dbReference type="Proteomes" id="UP000594638"/>
    </source>
</evidence>
<proteinExistence type="predicted"/>